<feature type="domain" description="Amidohydrolase-related" evidence="3">
    <location>
        <begin position="547"/>
        <end position="640"/>
    </location>
</feature>
<evidence type="ECO:0000256" key="1">
    <source>
        <dbReference type="SAM" id="MobiDB-lite"/>
    </source>
</evidence>
<dbReference type="PANTHER" id="PTHR43135:SF3">
    <property type="entry name" value="ALPHA-D-RIBOSE 1-METHYLPHOSPHONATE 5-TRIPHOSPHATE DIPHOSPHATASE"/>
    <property type="match status" value="1"/>
</dbReference>
<feature type="compositionally biased region" description="Low complexity" evidence="1">
    <location>
        <begin position="662"/>
        <end position="679"/>
    </location>
</feature>
<dbReference type="SUPFAM" id="SSF51338">
    <property type="entry name" value="Composite domain of metallo-dependent hydrolases"/>
    <property type="match status" value="1"/>
</dbReference>
<proteinExistence type="predicted"/>
<keyword evidence="2" id="KW-0732">Signal</keyword>
<dbReference type="InterPro" id="IPR006680">
    <property type="entry name" value="Amidohydro-rel"/>
</dbReference>
<dbReference type="InterPro" id="IPR032466">
    <property type="entry name" value="Metal_Hydrolase"/>
</dbReference>
<dbReference type="Gene3D" id="3.30.110.90">
    <property type="entry name" value="Amidohydrolase"/>
    <property type="match status" value="1"/>
</dbReference>
<dbReference type="SUPFAM" id="SSF51556">
    <property type="entry name" value="Metallo-dependent hydrolases"/>
    <property type="match status" value="1"/>
</dbReference>
<dbReference type="AlphaFoldDB" id="A0A840F8M9"/>
<evidence type="ECO:0000259" key="3">
    <source>
        <dbReference type="Pfam" id="PF01979"/>
    </source>
</evidence>
<accession>A0A840F8M9</accession>
<dbReference type="Gene3D" id="2.30.40.10">
    <property type="entry name" value="Urease, subunit C, domain 1"/>
    <property type="match status" value="1"/>
</dbReference>
<dbReference type="Pfam" id="PF01979">
    <property type="entry name" value="Amidohydro_1"/>
    <property type="match status" value="1"/>
</dbReference>
<evidence type="ECO:0000313" key="4">
    <source>
        <dbReference type="EMBL" id="MBB4155573.1"/>
    </source>
</evidence>
<dbReference type="EMBL" id="JACIEV010000015">
    <property type="protein sequence ID" value="MBB4155573.1"/>
    <property type="molecule type" value="Genomic_DNA"/>
</dbReference>
<comment type="caution">
    <text evidence="4">The sequence shown here is derived from an EMBL/GenBank/DDBJ whole genome shotgun (WGS) entry which is preliminary data.</text>
</comment>
<feature type="signal peptide" evidence="2">
    <location>
        <begin position="1"/>
        <end position="17"/>
    </location>
</feature>
<dbReference type="Gene3D" id="1.20.58.520">
    <property type="entry name" value="Amidohydrolase"/>
    <property type="match status" value="1"/>
</dbReference>
<dbReference type="GO" id="GO:0016810">
    <property type="term" value="F:hydrolase activity, acting on carbon-nitrogen (but not peptide) bonds"/>
    <property type="evidence" value="ECO:0007669"/>
    <property type="project" value="InterPro"/>
</dbReference>
<name>A0A840F8M9_9SPHN</name>
<dbReference type="RefSeq" id="WP_343051089.1">
    <property type="nucleotide sequence ID" value="NZ_JACIEV010000015.1"/>
</dbReference>
<gene>
    <name evidence="4" type="ORF">GGQ80_003498</name>
</gene>
<keyword evidence="5" id="KW-1185">Reference proteome</keyword>
<sequence length="691" mass="73543">MKGVLLPLMMIATPVAAQTERLSVVANGEIVGTVVATTTGNRVSVDYRVDDNGRGPKHREEIELGAGAMPVGWTIAGSSLMGGPVSEQYRWAAGRATWKSQADSGAVASAAPGLYIVNDDSPWALGVYARAALVKGGAVTTLPGGRLAVTKLRSMKVGATAVDVYRLEGPQLAPDYLMLDAQRRLFATFSATGVTIRSGQEREAPALMTLGAELEGERVRAISRAVAHRYDVPVRIRNVRVFDPASGTLSAPAIVVVMRDRITQVLSAADDKGAAPADQLVIDGEGGTLMPGLADMHSHTSLGGGLFYLAAGVTTTRDMGNANGFLLDLLPRLDSGEIAGPHVVADGFIEGRSLFSARNGIISDTLDDALRAVRWYADRGYREIKIYNSFNPDWVKPVAAEAHRLGLGVTGHVPAFSSPDRVIGDGYDTIAHINQLMLGWLLEPTDDTRTPLRLTGMARAADLDLSSPRVQRTVTAMQQRHVSLDTTAVILERLMLSRAGTVGAGDKDYLAHMPIGYQRHRQRTFVPLKDAGEDARYVAAFAKLLEVVKMLDDRGIRLLPGTDDGTGFTVQREVELYVEAGIAPARALRLATLGAAEYLGEGALRGSVAQGKFADLVLVAGDPTRDIAAIKRPRMVMHDGAIYYPAEIYQRLGIAPFAAPPKATAPATTTGGTDAPAGTHGFAADGRDHFD</sequence>
<dbReference type="InterPro" id="IPR011059">
    <property type="entry name" value="Metal-dep_hydrolase_composite"/>
</dbReference>
<feature type="region of interest" description="Disordered" evidence="1">
    <location>
        <begin position="662"/>
        <end position="691"/>
    </location>
</feature>
<dbReference type="InterPro" id="IPR051781">
    <property type="entry name" value="Metallo-dep_Hydrolase"/>
</dbReference>
<organism evidence="4 5">
    <name type="scientific">Sphingomonas jinjuensis</name>
    <dbReference type="NCBI Taxonomy" id="535907"/>
    <lineage>
        <taxon>Bacteria</taxon>
        <taxon>Pseudomonadati</taxon>
        <taxon>Pseudomonadota</taxon>
        <taxon>Alphaproteobacteria</taxon>
        <taxon>Sphingomonadales</taxon>
        <taxon>Sphingomonadaceae</taxon>
        <taxon>Sphingomonas</taxon>
    </lineage>
</organism>
<feature type="chain" id="PRO_5032409926" description="Amidohydrolase-related domain-containing protein" evidence="2">
    <location>
        <begin position="18"/>
        <end position="691"/>
    </location>
</feature>
<protein>
    <recommendedName>
        <fullName evidence="3">Amidohydrolase-related domain-containing protein</fullName>
    </recommendedName>
</protein>
<evidence type="ECO:0000313" key="5">
    <source>
        <dbReference type="Proteomes" id="UP000529795"/>
    </source>
</evidence>
<dbReference type="PANTHER" id="PTHR43135">
    <property type="entry name" value="ALPHA-D-RIBOSE 1-METHYLPHOSPHONATE 5-TRIPHOSPHATE DIPHOSPHATASE"/>
    <property type="match status" value="1"/>
</dbReference>
<dbReference type="Proteomes" id="UP000529795">
    <property type="component" value="Unassembled WGS sequence"/>
</dbReference>
<dbReference type="Gene3D" id="3.40.50.10910">
    <property type="entry name" value="Amidohydrolase"/>
    <property type="match status" value="1"/>
</dbReference>
<evidence type="ECO:0000256" key="2">
    <source>
        <dbReference type="SAM" id="SignalP"/>
    </source>
</evidence>
<reference evidence="4 5" key="1">
    <citation type="submission" date="2020-08" db="EMBL/GenBank/DDBJ databases">
        <title>Genomic Encyclopedia of Type Strains, Phase IV (KMG-IV): sequencing the most valuable type-strain genomes for metagenomic binning, comparative biology and taxonomic classification.</title>
        <authorList>
            <person name="Goeker M."/>
        </authorList>
    </citation>
    <scope>NUCLEOTIDE SEQUENCE [LARGE SCALE GENOMIC DNA]</scope>
    <source>
        <strain evidence="4 5">YC6723</strain>
    </source>
</reference>